<evidence type="ECO:0000313" key="3">
    <source>
        <dbReference type="Proteomes" id="UP000669133"/>
    </source>
</evidence>
<protein>
    <submittedName>
        <fullName evidence="2">Uncharacterized protein</fullName>
    </submittedName>
</protein>
<feature type="transmembrane region" description="Helical" evidence="1">
    <location>
        <begin position="87"/>
        <end position="107"/>
    </location>
</feature>
<comment type="caution">
    <text evidence="2">The sequence shown here is derived from an EMBL/GenBank/DDBJ whole genome shotgun (WGS) entry which is preliminary data.</text>
</comment>
<evidence type="ECO:0000256" key="1">
    <source>
        <dbReference type="SAM" id="Phobius"/>
    </source>
</evidence>
<keyword evidence="1" id="KW-1133">Transmembrane helix</keyword>
<sequence length="577" mass="65846">MDSYNQNHIHAKINHYQEFIKRRNLNNDPPRHLQYIKLSVKEPQYIYKHHDQAYLRLGVPDHADTIRNHEIGSPLAVFNNSIISRSFYILMTLVLLLIVSAVVAFVVREFLLFKKDKVDSAMSSELKLAQWPSSGHNHKVQKIPSDRDDLLSLEKVIQSVVPPALLKDESGLTKFADDTTSSGNRQWGLQQKYNLTSAALSLDATGSERRENDHISGFSDKSISKYAKNLSPLASSFHDGKIRYTIADLHNLNTNKLNSEAIRKSPEGVTRIPISKLVKCPVSIPEVRFDHSWEASKALMEISKTLNESELKTEKILAAFKLVSIAKQSEFFENPNIFMSNFNICVEDLVHTCILFDLWSYCSATLSVLLLECMLIYCWSHARYHIQSPAKLRMEQSFTKWNGRQPSVQSQMCILHILFNIFLGFKVVDLPEDITKENELKLGLVIRELIKKSACNDYNQILPMIARASEAASNGRSKLFFYEMTKLLVSNHKNCCIDVYLKDSNFELKALLKKGLLSPESDPIHKRSKEILGIILECGKEAEIWQLEVLNSECPTPSILPLSSEYTERLFVQEKRS</sequence>
<dbReference type="RefSeq" id="XP_067548828.1">
    <property type="nucleotide sequence ID" value="XM_067690354.1"/>
</dbReference>
<dbReference type="GeneID" id="93650221"/>
<keyword evidence="1" id="KW-0812">Transmembrane</keyword>
<reference evidence="2 3" key="1">
    <citation type="submission" date="2020-12" db="EMBL/GenBank/DDBJ databases">
        <title>Effect of drift, selection, and recombination on the evolution of hybrid genomes in Candida yeast pathogens.</title>
        <authorList>
            <person name="Mixao V."/>
            <person name="Ksiezopolska E."/>
            <person name="Saus E."/>
            <person name="Boekhout T."/>
            <person name="Gacser A."/>
            <person name="Gabaldon T."/>
        </authorList>
    </citation>
    <scope>NUCLEOTIDE SEQUENCE [LARGE SCALE GENOMIC DNA]</scope>
    <source>
        <strain evidence="2 3">BP57</strain>
    </source>
</reference>
<keyword evidence="1" id="KW-0472">Membrane</keyword>
<dbReference type="AlphaFoldDB" id="A0A8H7ZD42"/>
<dbReference type="Proteomes" id="UP000669133">
    <property type="component" value="Unassembled WGS sequence"/>
</dbReference>
<gene>
    <name evidence="2" type="ORF">I9W82_001592</name>
</gene>
<name>A0A8H7ZD42_9ASCO</name>
<dbReference type="EMBL" id="JAEOAQ010000002">
    <property type="protein sequence ID" value="KAG5419712.1"/>
    <property type="molecule type" value="Genomic_DNA"/>
</dbReference>
<keyword evidence="3" id="KW-1185">Reference proteome</keyword>
<dbReference type="OrthoDB" id="4092221at2759"/>
<proteinExistence type="predicted"/>
<organism evidence="2 3">
    <name type="scientific">Candida metapsilosis</name>
    <dbReference type="NCBI Taxonomy" id="273372"/>
    <lineage>
        <taxon>Eukaryota</taxon>
        <taxon>Fungi</taxon>
        <taxon>Dikarya</taxon>
        <taxon>Ascomycota</taxon>
        <taxon>Saccharomycotina</taxon>
        <taxon>Pichiomycetes</taxon>
        <taxon>Debaryomycetaceae</taxon>
        <taxon>Candida/Lodderomyces clade</taxon>
        <taxon>Candida</taxon>
    </lineage>
</organism>
<accession>A0A8H7ZD42</accession>
<evidence type="ECO:0000313" key="2">
    <source>
        <dbReference type="EMBL" id="KAG5419712.1"/>
    </source>
</evidence>